<dbReference type="EMBL" id="CP040428">
    <property type="protein sequence ID" value="QCT21788.1"/>
    <property type="molecule type" value="Genomic_DNA"/>
</dbReference>
<name>A0A4P8YP88_9ENTR</name>
<dbReference type="OrthoDB" id="6636684at2"/>
<dbReference type="AlphaFoldDB" id="A0A4P8YP88"/>
<accession>A0A4P8YP88</accession>
<sequence>MAQRTITLSRRQYRLICDALVNAVNMKQQLLAIVDDGTEHSKDASYNALTTLQVIEKQLWEGTGLRDK</sequence>
<dbReference type="Proteomes" id="UP000302163">
    <property type="component" value="Chromosome"/>
</dbReference>
<evidence type="ECO:0000313" key="2">
    <source>
        <dbReference type="Proteomes" id="UP000302163"/>
    </source>
</evidence>
<organism evidence="1 2">
    <name type="scientific">Jejubacter calystegiae</name>
    <dbReference type="NCBI Taxonomy" id="2579935"/>
    <lineage>
        <taxon>Bacteria</taxon>
        <taxon>Pseudomonadati</taxon>
        <taxon>Pseudomonadota</taxon>
        <taxon>Gammaproteobacteria</taxon>
        <taxon>Enterobacterales</taxon>
        <taxon>Enterobacteriaceae</taxon>
        <taxon>Jejubacter</taxon>
    </lineage>
</organism>
<dbReference type="KEGG" id="izh:FEM41_20075"/>
<proteinExistence type="predicted"/>
<gene>
    <name evidence="1" type="ORF">FEM41_20075</name>
</gene>
<dbReference type="RefSeq" id="WP_138097944.1">
    <property type="nucleotide sequence ID" value="NZ_CP040428.1"/>
</dbReference>
<evidence type="ECO:0000313" key="1">
    <source>
        <dbReference type="EMBL" id="QCT21788.1"/>
    </source>
</evidence>
<protein>
    <submittedName>
        <fullName evidence="1">Uncharacterized protein</fullName>
    </submittedName>
</protein>
<reference evidence="1 2" key="1">
    <citation type="submission" date="2019-05" db="EMBL/GenBank/DDBJ databases">
        <title>Complete genome sequence of Izhakiella calystegiae KSNA2, an endophyte isolated from beach morning glory (Calystegia soldanella).</title>
        <authorList>
            <person name="Jiang L."/>
            <person name="Jeong J.C."/>
            <person name="Kim C.Y."/>
            <person name="Kim D.H."/>
            <person name="Kim S.W."/>
            <person name="Lee j."/>
        </authorList>
    </citation>
    <scope>NUCLEOTIDE SEQUENCE [LARGE SCALE GENOMIC DNA]</scope>
    <source>
        <strain evidence="1 2">KSNA2</strain>
    </source>
</reference>
<keyword evidence="2" id="KW-1185">Reference proteome</keyword>